<comment type="caution">
    <text evidence="5">The sequence shown here is derived from an EMBL/GenBank/DDBJ whole genome shotgun (WGS) entry which is preliminary data.</text>
</comment>
<evidence type="ECO:0000256" key="2">
    <source>
        <dbReference type="ARBA" id="ARBA00023329"/>
    </source>
</evidence>
<dbReference type="GO" id="GO:0005829">
    <property type="term" value="C:cytosol"/>
    <property type="evidence" value="ECO:0007669"/>
    <property type="project" value="TreeGrafter"/>
</dbReference>
<dbReference type="Proteomes" id="UP000699462">
    <property type="component" value="Unassembled WGS sequence"/>
</dbReference>
<dbReference type="EMBL" id="JTDF01006005">
    <property type="protein sequence ID" value="KAF8565845.1"/>
    <property type="molecule type" value="Genomic_DNA"/>
</dbReference>
<evidence type="ECO:0000256" key="1">
    <source>
        <dbReference type="ARBA" id="ARBA00004132"/>
    </source>
</evidence>
<dbReference type="OrthoDB" id="206724at2759"/>
<dbReference type="InterPro" id="IPR037516">
    <property type="entry name" value="Tripartite_DENN"/>
</dbReference>
<evidence type="ECO:0000256" key="3">
    <source>
        <dbReference type="SAM" id="MobiDB-lite"/>
    </source>
</evidence>
<proteinExistence type="predicted"/>
<dbReference type="InterPro" id="IPR001194">
    <property type="entry name" value="cDENN_dom"/>
</dbReference>
<evidence type="ECO:0000313" key="6">
    <source>
        <dbReference type="Proteomes" id="UP000699462"/>
    </source>
</evidence>
<evidence type="ECO:0000259" key="4">
    <source>
        <dbReference type="PROSITE" id="PS50211"/>
    </source>
</evidence>
<dbReference type="InterPro" id="IPR043153">
    <property type="entry name" value="DENN_C"/>
</dbReference>
<protein>
    <recommendedName>
        <fullName evidence="4">UDENN domain-containing protein</fullName>
    </recommendedName>
</protein>
<dbReference type="PANTHER" id="PTHR13196">
    <property type="entry name" value="DENN DOMAIN-CONTAINING"/>
    <property type="match status" value="1"/>
</dbReference>
<dbReference type="GO" id="GO:0032456">
    <property type="term" value="P:endocytic recycling"/>
    <property type="evidence" value="ECO:0007669"/>
    <property type="project" value="TreeGrafter"/>
</dbReference>
<dbReference type="SMART" id="SM00801">
    <property type="entry name" value="dDENN"/>
    <property type="match status" value="1"/>
</dbReference>
<comment type="subcellular location">
    <subcellularLocation>
        <location evidence="1">Cytoplasmic vesicle</location>
        <location evidence="1">Clathrin-coated vesicle</location>
    </subcellularLocation>
</comment>
<gene>
    <name evidence="5" type="ORF">P879_05323</name>
</gene>
<dbReference type="GO" id="GO:0005085">
    <property type="term" value="F:guanyl-nucleotide exchange factor activity"/>
    <property type="evidence" value="ECO:0007669"/>
    <property type="project" value="InterPro"/>
</dbReference>
<dbReference type="GO" id="GO:1901981">
    <property type="term" value="F:phosphatidylinositol phosphate binding"/>
    <property type="evidence" value="ECO:0007669"/>
    <property type="project" value="TreeGrafter"/>
</dbReference>
<dbReference type="AlphaFoldDB" id="A0A8T0DDE3"/>
<feature type="region of interest" description="Disordered" evidence="3">
    <location>
        <begin position="529"/>
        <end position="549"/>
    </location>
</feature>
<dbReference type="SMART" id="SM00799">
    <property type="entry name" value="DENN"/>
    <property type="match status" value="1"/>
</dbReference>
<dbReference type="InterPro" id="IPR040032">
    <property type="entry name" value="DENND1A/B/C"/>
</dbReference>
<dbReference type="Gene3D" id="3.40.50.11500">
    <property type="match status" value="1"/>
</dbReference>
<accession>A0A8T0DDE3</accession>
<dbReference type="PROSITE" id="PS50211">
    <property type="entry name" value="DENN"/>
    <property type="match status" value="1"/>
</dbReference>
<dbReference type="Gene3D" id="3.30.450.200">
    <property type="match status" value="1"/>
</dbReference>
<name>A0A8T0DDE3_9TREM</name>
<keyword evidence="6" id="KW-1185">Reference proteome</keyword>
<dbReference type="GO" id="GO:0006897">
    <property type="term" value="P:endocytosis"/>
    <property type="evidence" value="ECO:0007669"/>
    <property type="project" value="TreeGrafter"/>
</dbReference>
<dbReference type="InterPro" id="IPR005112">
    <property type="entry name" value="dDENN_dom"/>
</dbReference>
<organism evidence="5 6">
    <name type="scientific">Paragonimus westermani</name>
    <dbReference type="NCBI Taxonomy" id="34504"/>
    <lineage>
        <taxon>Eukaryota</taxon>
        <taxon>Metazoa</taxon>
        <taxon>Spiralia</taxon>
        <taxon>Lophotrochozoa</taxon>
        <taxon>Platyhelminthes</taxon>
        <taxon>Trematoda</taxon>
        <taxon>Digenea</taxon>
        <taxon>Plagiorchiida</taxon>
        <taxon>Troglotremata</taxon>
        <taxon>Troglotrematidae</taxon>
        <taxon>Paragonimus</taxon>
    </lineage>
</organism>
<keyword evidence="2" id="KW-0968">Cytoplasmic vesicle</keyword>
<feature type="domain" description="UDENN" evidence="4">
    <location>
        <begin position="48"/>
        <end position="446"/>
    </location>
</feature>
<sequence>MGFQIVQNNQCVQKHRFGLCINAFHSKQYREDVMFSSRLRKTENIIECLLIFDVSDSTKGCLLEYCFSSSHPREIDPKRLVEFALPCGHKSTLSEEYTLIFTDNDGKLTFVVCLLLPMSGYIICINSLHPWFELMHCILTFINQKQLYSIDHRDQLTDYMQRLTLKDGVVGLTQPHTTELIFSVAVPNKYCHPFYHRHILEYYNTLSVSNWIIIFESLLLEKSIVFHSNRLQRVTSCILASLSLLYPLVWVHLIYPILPVTCIDYVGCPSPYIAGIHSCLVGRIKGLLSPGVRLVDLDKDTVYTTEQSGLCLPSVIRQWLVRRCHASHSAILRHRHAVREAAAMAAAYLVEPYLELLTILLGGYRDAVRYVDPNRLIISAPEKLLSGSLPSNWFTVPHTGSWVFDRDLFISSRGRECQSYLRELLNSQMVFQFIESRLMLLNSNLGMVPPDDFEDCINRITTPTRFGLPDLLLRGRGGFGFLGRKLRTLGRKKSDQGRIFPNLAAFQSTAPIPVISASLRSVQVASSTLEGETSSPSSSETELSESAAVPTSGKLNTFKISEASLENLPIVSTSPINSDTWQSFAPVGDRSALQLERSRRSLLTSVLSEVPDLPPDWLKPFPSEVKSMGQCLVHCIASPPTPPRKPERHLVPLITSAPPAQTASTCENKVPQTHTVDHAVDLLTAFDPYCPDYHIPDPVPPKTDLPSFLKQLDPLNTVPDDDELLH</sequence>
<evidence type="ECO:0000313" key="5">
    <source>
        <dbReference type="EMBL" id="KAF8565845.1"/>
    </source>
</evidence>
<dbReference type="PANTHER" id="PTHR13196:SF14">
    <property type="entry name" value="UDENN DOMAIN-CONTAINING PROTEIN"/>
    <property type="match status" value="1"/>
</dbReference>
<dbReference type="GO" id="GO:0030136">
    <property type="term" value="C:clathrin-coated vesicle"/>
    <property type="evidence" value="ECO:0007669"/>
    <property type="project" value="UniProtKB-SubCell"/>
</dbReference>
<dbReference type="Pfam" id="PF02141">
    <property type="entry name" value="DENN"/>
    <property type="match status" value="1"/>
</dbReference>
<feature type="region of interest" description="Disordered" evidence="3">
    <location>
        <begin position="701"/>
        <end position="726"/>
    </location>
</feature>
<dbReference type="Gene3D" id="6.10.140.1000">
    <property type="match status" value="1"/>
</dbReference>
<feature type="compositionally biased region" description="Low complexity" evidence="3">
    <location>
        <begin position="529"/>
        <end position="546"/>
    </location>
</feature>
<reference evidence="5 6" key="1">
    <citation type="submission" date="2019-07" db="EMBL/GenBank/DDBJ databases">
        <title>Annotation for the trematode Paragonimus westermani.</title>
        <authorList>
            <person name="Choi Y.-J."/>
        </authorList>
    </citation>
    <scope>NUCLEOTIDE SEQUENCE [LARGE SCALE GENOMIC DNA]</scope>
    <source>
        <strain evidence="5">180907_Pwestermani</strain>
    </source>
</reference>